<evidence type="ECO:0000313" key="3">
    <source>
        <dbReference type="Proteomes" id="UP000216004"/>
    </source>
</evidence>
<accession>A0A261EP69</accession>
<organism evidence="2 3">
    <name type="scientific">Bombiscardovia coagulans</name>
    <dbReference type="NCBI Taxonomy" id="686666"/>
    <lineage>
        <taxon>Bacteria</taxon>
        <taxon>Bacillati</taxon>
        <taxon>Actinomycetota</taxon>
        <taxon>Actinomycetes</taxon>
        <taxon>Bifidobacteriales</taxon>
        <taxon>Bifidobacteriaceae</taxon>
        <taxon>Bombiscardovia</taxon>
    </lineage>
</organism>
<evidence type="ECO:0000313" key="2">
    <source>
        <dbReference type="EMBL" id="OZG48651.1"/>
    </source>
</evidence>
<dbReference type="AlphaFoldDB" id="A0A261EP69"/>
<dbReference type="PANTHER" id="PTHR34980">
    <property type="entry name" value="INNER MEMBRANE PROTEIN-RELATED-RELATED"/>
    <property type="match status" value="1"/>
</dbReference>
<protein>
    <recommendedName>
        <fullName evidence="4">DUF805 domain-containing protein</fullName>
    </recommendedName>
</protein>
<keyword evidence="1" id="KW-0812">Transmembrane</keyword>
<dbReference type="PANTHER" id="PTHR34980:SF2">
    <property type="entry name" value="INNER MEMBRANE PROTEIN YHAH-RELATED"/>
    <property type="match status" value="1"/>
</dbReference>
<feature type="transmembrane region" description="Helical" evidence="1">
    <location>
        <begin position="101"/>
        <end position="120"/>
    </location>
</feature>
<dbReference type="OrthoDB" id="9812349at2"/>
<dbReference type="Proteomes" id="UP000216004">
    <property type="component" value="Unassembled WGS sequence"/>
</dbReference>
<evidence type="ECO:0000256" key="1">
    <source>
        <dbReference type="SAM" id="Phobius"/>
    </source>
</evidence>
<gene>
    <name evidence="2" type="ORF">BOCO_1347</name>
</gene>
<dbReference type="RefSeq" id="WP_094723540.1">
    <property type="nucleotide sequence ID" value="NZ_MWWS01000009.1"/>
</dbReference>
<reference evidence="2 3" key="1">
    <citation type="journal article" date="2017" name="BMC Genomics">
        <title>Comparative genomic and phylogenomic analyses of the Bifidobacteriaceae family.</title>
        <authorList>
            <person name="Lugli G.A."/>
            <person name="Milani C."/>
            <person name="Turroni F."/>
            <person name="Duranti S."/>
            <person name="Mancabelli L."/>
            <person name="Mangifesta M."/>
            <person name="Ferrario C."/>
            <person name="Modesto M."/>
            <person name="Mattarelli P."/>
            <person name="Jiri K."/>
            <person name="van Sinderen D."/>
            <person name="Ventura M."/>
        </authorList>
    </citation>
    <scope>NUCLEOTIDE SEQUENCE [LARGE SCALE GENOMIC DNA]</scope>
    <source>
        <strain evidence="2 3">DSM 22924</strain>
    </source>
</reference>
<evidence type="ECO:0008006" key="4">
    <source>
        <dbReference type="Google" id="ProtNLM"/>
    </source>
</evidence>
<keyword evidence="1" id="KW-0472">Membrane</keyword>
<feature type="transmembrane region" description="Helical" evidence="1">
    <location>
        <begin position="74"/>
        <end position="94"/>
    </location>
</feature>
<comment type="caution">
    <text evidence="2">The sequence shown here is derived from an EMBL/GenBank/DDBJ whole genome shotgun (WGS) entry which is preliminary data.</text>
</comment>
<proteinExistence type="predicted"/>
<dbReference type="GO" id="GO:0005886">
    <property type="term" value="C:plasma membrane"/>
    <property type="evidence" value="ECO:0007669"/>
    <property type="project" value="TreeGrafter"/>
</dbReference>
<feature type="transmembrane region" description="Helical" evidence="1">
    <location>
        <begin position="132"/>
        <end position="151"/>
    </location>
</feature>
<keyword evidence="1" id="KW-1133">Transmembrane helix</keyword>
<dbReference type="Pfam" id="PF05656">
    <property type="entry name" value="DUF805"/>
    <property type="match status" value="1"/>
</dbReference>
<dbReference type="InterPro" id="IPR008523">
    <property type="entry name" value="DUF805"/>
</dbReference>
<name>A0A261EP69_9BIFI</name>
<keyword evidence="3" id="KW-1185">Reference proteome</keyword>
<sequence length="181" mass="19930">MSIALFSKKPRRVDMMKGFDAMPDATLQECLQRPFYLFARGKGRACRKEIWMFSLFVWIMTRGLSGLFGSGVGVILSGVFSLVMFVPQCALTVRRLHDVRLSGWLAVIPQGLSVVAVILLSGLDKFDDPSPLTIIVLLVAVVSQLVIMCLPSRYPQTAATKENADMAYLGQEVPVDNSMGN</sequence>
<dbReference type="EMBL" id="MWWS01000009">
    <property type="protein sequence ID" value="OZG48651.1"/>
    <property type="molecule type" value="Genomic_DNA"/>
</dbReference>